<dbReference type="AlphaFoldDB" id="A0A0U1ZIF8"/>
<dbReference type="EMBL" id="KP972599">
    <property type="protein sequence ID" value="AJZ73136.1"/>
    <property type="molecule type" value="Genomic_DNA"/>
</dbReference>
<evidence type="ECO:0000256" key="1">
    <source>
        <dbReference type="SAM" id="MobiDB-lite"/>
    </source>
</evidence>
<evidence type="ECO:0000313" key="2">
    <source>
        <dbReference type="EMBL" id="AJZ73136.1"/>
    </source>
</evidence>
<sequence length="392" mass="44823">MMPSDTLSIDCEYDYGASSATEDTDDDTGETESQSNKATTNQPQDTNEDDDNITVKIDSSETNNSTHKSDQEVESIRLNAILCGEGEKMLSYMSPSLQSVYNLNQQDLELNAEIDRLIIASINLHTNKIITIFVRNTLVLVPIHTVISSRLASHIWPTETARGTYAFPYAEEFNKILPTYVERRETVAFFGVHYTKPLMDMASFKCARFTNNASRNVCESTSNAGIYLFDDFSLVIVRDGRVVDSAIHGFRGNINALVEKYKPTRIYYNAVPGDALDTFMNYPYQPFYEAVHERMVPLIVNTTRMAFNPSPFCERYNTYCSFCKTLKTIKSFFVNHASGATKLMSEFSLPALPFTKRAMKGRQQYRWQQKHHQRSLQRTTRIRLKPSRRTRL</sequence>
<reference evidence="2" key="1">
    <citation type="journal article" date="2015" name="Sci. Adv.">
        <title>Recurrent DNA virus domestication leading to different parasite virulence strategies.</title>
        <authorList>
            <person name="Pichon A."/>
            <person name="Bezier A."/>
            <person name="Urbach S."/>
            <person name="Aury J.M."/>
            <person name="Jouan V."/>
            <person name="Ravallec M."/>
            <person name="Guy J."/>
            <person name="Cousserans F."/>
            <person name="Theze J."/>
            <person name="Gauthier J."/>
            <person name="Demettre E."/>
            <person name="Schmieder S."/>
            <person name="Wurmser F."/>
            <person name="Sibut V."/>
            <person name="Poirie M."/>
            <person name="Colinet D."/>
            <person name="da Silva C."/>
            <person name="Couloux A."/>
            <person name="Barbe V."/>
            <person name="Drezen J.M."/>
            <person name="Volkoff A.N."/>
        </authorList>
    </citation>
    <scope>NUCLEOTIDE SEQUENCE</scope>
</reference>
<protein>
    <submittedName>
        <fullName evidence="2">Uncharacterized protein</fullName>
    </submittedName>
</protein>
<feature type="compositionally biased region" description="Polar residues" evidence="1">
    <location>
        <begin position="34"/>
        <end position="45"/>
    </location>
</feature>
<dbReference type="OrthoDB" id="8160789at2759"/>
<feature type="region of interest" description="Disordered" evidence="1">
    <location>
        <begin position="1"/>
        <end position="71"/>
    </location>
</feature>
<organism evidence="2">
    <name type="scientific">Venturia canescens</name>
    <dbReference type="NCBI Taxonomy" id="32260"/>
    <lineage>
        <taxon>Eukaryota</taxon>
        <taxon>Metazoa</taxon>
        <taxon>Ecdysozoa</taxon>
        <taxon>Arthropoda</taxon>
        <taxon>Hexapoda</taxon>
        <taxon>Insecta</taxon>
        <taxon>Pterygota</taxon>
        <taxon>Neoptera</taxon>
        <taxon>Endopterygota</taxon>
        <taxon>Hymenoptera</taxon>
        <taxon>Apocrita</taxon>
        <taxon>Ichneumonoidea</taxon>
        <taxon>Ichneumonidae</taxon>
        <taxon>Campopleginae</taxon>
        <taxon>Dusona group</taxon>
        <taxon>Venturia</taxon>
    </lineage>
</organism>
<proteinExistence type="predicted"/>
<name>A0A0U1ZIF8_9HYME</name>
<accession>A0A0U1ZIF8</accession>